<dbReference type="InterPro" id="IPR036691">
    <property type="entry name" value="Endo/exonu/phosph_ase_sf"/>
</dbReference>
<name>A0ABP0UXT3_9BRYO</name>
<reference evidence="1" key="1">
    <citation type="submission" date="2024-02" db="EMBL/GenBank/DDBJ databases">
        <authorList>
            <consortium name="ELIXIR-Norway"/>
            <consortium name="Elixir Norway"/>
        </authorList>
    </citation>
    <scope>NUCLEOTIDE SEQUENCE</scope>
</reference>
<proteinExistence type="predicted"/>
<gene>
    <name evidence="1" type="ORF">CSSPTR1EN2_LOCUS21383</name>
</gene>
<evidence type="ECO:0000313" key="2">
    <source>
        <dbReference type="Proteomes" id="UP001497512"/>
    </source>
</evidence>
<evidence type="ECO:0008006" key="3">
    <source>
        <dbReference type="Google" id="ProtNLM"/>
    </source>
</evidence>
<protein>
    <recommendedName>
        <fullName evidence="3">Endonuclease/exonuclease/phosphatase domain-containing protein</fullName>
    </recommendedName>
</protein>
<keyword evidence="2" id="KW-1185">Reference proteome</keyword>
<dbReference type="Proteomes" id="UP001497512">
    <property type="component" value="Chromosome 8"/>
</dbReference>
<dbReference type="Gene3D" id="3.60.10.10">
    <property type="entry name" value="Endonuclease/exonuclease/phosphatase"/>
    <property type="match status" value="1"/>
</dbReference>
<accession>A0ABP0UXT3</accession>
<dbReference type="EMBL" id="OZ019900">
    <property type="protein sequence ID" value="CAK9233232.1"/>
    <property type="molecule type" value="Genomic_DNA"/>
</dbReference>
<dbReference type="SUPFAM" id="SSF56219">
    <property type="entry name" value="DNase I-like"/>
    <property type="match status" value="1"/>
</dbReference>
<sequence length="327" mass="37106">MEFWNGTAFWNEGILMGRSQRTSAGTAIFVDQATSPFIKDHGILTEGRAEYVTFQAPKEGALTVVNIYAQHISNEKASLWRKITEASFDSDHILLGGDFNHLEEITRRGVPDTRQIHKREVVTWHQMTLRYGLADAWRLDNFQKMSKKNFMLDNGRSGPQSAVSKINKFMVSQGIEERGSRMEAAASIRKLSDHSPLTIKIWGHHPPSNPTRFFDVTLLSEEKGKSKLLKAWSGDAARPSTGRDWATWLEETMERVANCNARMAKERRRTQGARIRSCTKKIQLAELQLERDPTNEKMRGILSDAQGRLAEEFQVSVARNCHLSFAS</sequence>
<organism evidence="1 2">
    <name type="scientific">Sphagnum troendelagicum</name>
    <dbReference type="NCBI Taxonomy" id="128251"/>
    <lineage>
        <taxon>Eukaryota</taxon>
        <taxon>Viridiplantae</taxon>
        <taxon>Streptophyta</taxon>
        <taxon>Embryophyta</taxon>
        <taxon>Bryophyta</taxon>
        <taxon>Sphagnophytina</taxon>
        <taxon>Sphagnopsida</taxon>
        <taxon>Sphagnales</taxon>
        <taxon>Sphagnaceae</taxon>
        <taxon>Sphagnum</taxon>
    </lineage>
</organism>
<evidence type="ECO:0000313" key="1">
    <source>
        <dbReference type="EMBL" id="CAK9233232.1"/>
    </source>
</evidence>